<evidence type="ECO:0000313" key="2">
    <source>
        <dbReference type="Proteomes" id="UP000215914"/>
    </source>
</evidence>
<dbReference type="AlphaFoldDB" id="A0A9K3HP64"/>
<dbReference type="EMBL" id="MNCJ02000326">
    <property type="protein sequence ID" value="KAF5781832.1"/>
    <property type="molecule type" value="Genomic_DNA"/>
</dbReference>
<dbReference type="Proteomes" id="UP000215914">
    <property type="component" value="Unassembled WGS sequence"/>
</dbReference>
<organism evidence="1 2">
    <name type="scientific">Helianthus annuus</name>
    <name type="common">Common sunflower</name>
    <dbReference type="NCBI Taxonomy" id="4232"/>
    <lineage>
        <taxon>Eukaryota</taxon>
        <taxon>Viridiplantae</taxon>
        <taxon>Streptophyta</taxon>
        <taxon>Embryophyta</taxon>
        <taxon>Tracheophyta</taxon>
        <taxon>Spermatophyta</taxon>
        <taxon>Magnoliopsida</taxon>
        <taxon>eudicotyledons</taxon>
        <taxon>Gunneridae</taxon>
        <taxon>Pentapetalae</taxon>
        <taxon>asterids</taxon>
        <taxon>campanulids</taxon>
        <taxon>Asterales</taxon>
        <taxon>Asteraceae</taxon>
        <taxon>Asteroideae</taxon>
        <taxon>Heliantheae alliance</taxon>
        <taxon>Heliantheae</taxon>
        <taxon>Helianthus</taxon>
    </lineage>
</organism>
<comment type="caution">
    <text evidence="1">The sequence shown here is derived from an EMBL/GenBank/DDBJ whole genome shotgun (WGS) entry which is preliminary data.</text>
</comment>
<sequence length="82" mass="9019">MLASGGDDGALSIRDVCVGKADSALDASVYAGSAWDELEHIRQAIGFLVLSLHQLYRISTMYWDDKYGTQSVSADVRFFFPI</sequence>
<proteinExistence type="predicted"/>
<reference evidence="1" key="1">
    <citation type="journal article" date="2017" name="Nature">
        <title>The sunflower genome provides insights into oil metabolism, flowering and Asterid evolution.</title>
        <authorList>
            <person name="Badouin H."/>
            <person name="Gouzy J."/>
            <person name="Grassa C.J."/>
            <person name="Murat F."/>
            <person name="Staton S.E."/>
            <person name="Cottret L."/>
            <person name="Lelandais-Briere C."/>
            <person name="Owens G.L."/>
            <person name="Carrere S."/>
            <person name="Mayjonade B."/>
            <person name="Legrand L."/>
            <person name="Gill N."/>
            <person name="Kane N.C."/>
            <person name="Bowers J.E."/>
            <person name="Hubner S."/>
            <person name="Bellec A."/>
            <person name="Berard A."/>
            <person name="Berges H."/>
            <person name="Blanchet N."/>
            <person name="Boniface M.C."/>
            <person name="Brunel D."/>
            <person name="Catrice O."/>
            <person name="Chaidir N."/>
            <person name="Claudel C."/>
            <person name="Donnadieu C."/>
            <person name="Faraut T."/>
            <person name="Fievet G."/>
            <person name="Helmstetter N."/>
            <person name="King M."/>
            <person name="Knapp S.J."/>
            <person name="Lai Z."/>
            <person name="Le Paslier M.C."/>
            <person name="Lippi Y."/>
            <person name="Lorenzon L."/>
            <person name="Mandel J.R."/>
            <person name="Marage G."/>
            <person name="Marchand G."/>
            <person name="Marquand E."/>
            <person name="Bret-Mestries E."/>
            <person name="Morien E."/>
            <person name="Nambeesan S."/>
            <person name="Nguyen T."/>
            <person name="Pegot-Espagnet P."/>
            <person name="Pouilly N."/>
            <person name="Raftis F."/>
            <person name="Sallet E."/>
            <person name="Schiex T."/>
            <person name="Thomas J."/>
            <person name="Vandecasteele C."/>
            <person name="Vares D."/>
            <person name="Vear F."/>
            <person name="Vautrin S."/>
            <person name="Crespi M."/>
            <person name="Mangin B."/>
            <person name="Burke J.M."/>
            <person name="Salse J."/>
            <person name="Munos S."/>
            <person name="Vincourt P."/>
            <person name="Rieseberg L.H."/>
            <person name="Langlade N.B."/>
        </authorList>
    </citation>
    <scope>NUCLEOTIDE SEQUENCE</scope>
    <source>
        <tissue evidence="1">Leaves</tissue>
    </source>
</reference>
<keyword evidence="2" id="KW-1185">Reference proteome</keyword>
<accession>A0A9K3HP64</accession>
<evidence type="ECO:0000313" key="1">
    <source>
        <dbReference type="EMBL" id="KAF5781832.1"/>
    </source>
</evidence>
<name>A0A9K3HP64_HELAN</name>
<dbReference type="Gramene" id="mRNA:HanXRQr2_Chr11g0488441">
    <property type="protein sequence ID" value="mRNA:HanXRQr2_Chr11g0488441"/>
    <property type="gene ID" value="HanXRQr2_Chr11g0488441"/>
</dbReference>
<gene>
    <name evidence="1" type="ORF">HanXRQr2_Chr11g0488441</name>
</gene>
<reference evidence="1" key="2">
    <citation type="submission" date="2020-06" db="EMBL/GenBank/DDBJ databases">
        <title>Helianthus annuus Genome sequencing and assembly Release 2.</title>
        <authorList>
            <person name="Gouzy J."/>
            <person name="Langlade N."/>
            <person name="Munos S."/>
        </authorList>
    </citation>
    <scope>NUCLEOTIDE SEQUENCE</scope>
    <source>
        <tissue evidence="1">Leaves</tissue>
    </source>
</reference>
<protein>
    <submittedName>
        <fullName evidence="1">Uncharacterized protein</fullName>
    </submittedName>
</protein>